<evidence type="ECO:0000313" key="2">
    <source>
        <dbReference type="Proteomes" id="UP000886501"/>
    </source>
</evidence>
<dbReference type="EMBL" id="MU117983">
    <property type="protein sequence ID" value="KAF9650606.1"/>
    <property type="molecule type" value="Genomic_DNA"/>
</dbReference>
<comment type="caution">
    <text evidence="1">The sequence shown here is derived from an EMBL/GenBank/DDBJ whole genome shotgun (WGS) entry which is preliminary data.</text>
</comment>
<keyword evidence="2" id="KW-1185">Reference proteome</keyword>
<reference evidence="1" key="2">
    <citation type="journal article" date="2020" name="Nat. Commun.">
        <title>Large-scale genome sequencing of mycorrhizal fungi provides insights into the early evolution of symbiotic traits.</title>
        <authorList>
            <person name="Miyauchi S."/>
            <person name="Kiss E."/>
            <person name="Kuo A."/>
            <person name="Drula E."/>
            <person name="Kohler A."/>
            <person name="Sanchez-Garcia M."/>
            <person name="Morin E."/>
            <person name="Andreopoulos B."/>
            <person name="Barry K.W."/>
            <person name="Bonito G."/>
            <person name="Buee M."/>
            <person name="Carver A."/>
            <person name="Chen C."/>
            <person name="Cichocki N."/>
            <person name="Clum A."/>
            <person name="Culley D."/>
            <person name="Crous P.W."/>
            <person name="Fauchery L."/>
            <person name="Girlanda M."/>
            <person name="Hayes R.D."/>
            <person name="Keri Z."/>
            <person name="LaButti K."/>
            <person name="Lipzen A."/>
            <person name="Lombard V."/>
            <person name="Magnuson J."/>
            <person name="Maillard F."/>
            <person name="Murat C."/>
            <person name="Nolan M."/>
            <person name="Ohm R.A."/>
            <person name="Pangilinan J."/>
            <person name="Pereira M.F."/>
            <person name="Perotto S."/>
            <person name="Peter M."/>
            <person name="Pfister S."/>
            <person name="Riley R."/>
            <person name="Sitrit Y."/>
            <person name="Stielow J.B."/>
            <person name="Szollosi G."/>
            <person name="Zifcakova L."/>
            <person name="Stursova M."/>
            <person name="Spatafora J.W."/>
            <person name="Tedersoo L."/>
            <person name="Vaario L.M."/>
            <person name="Yamada A."/>
            <person name="Yan M."/>
            <person name="Wang P."/>
            <person name="Xu J."/>
            <person name="Bruns T."/>
            <person name="Baldrian P."/>
            <person name="Vilgalys R."/>
            <person name="Dunand C."/>
            <person name="Henrissat B."/>
            <person name="Grigoriev I.V."/>
            <person name="Hibbett D."/>
            <person name="Nagy L.G."/>
            <person name="Martin F.M."/>
        </authorList>
    </citation>
    <scope>NUCLEOTIDE SEQUENCE</scope>
    <source>
        <strain evidence="1">P2</strain>
    </source>
</reference>
<dbReference type="Proteomes" id="UP000886501">
    <property type="component" value="Unassembled WGS sequence"/>
</dbReference>
<name>A0ACB6ZMH2_THEGA</name>
<accession>A0ACB6ZMH2</accession>
<proteinExistence type="predicted"/>
<protein>
    <submittedName>
        <fullName evidence="1">Glycoside hydrolase</fullName>
    </submittedName>
</protein>
<evidence type="ECO:0000313" key="1">
    <source>
        <dbReference type="EMBL" id="KAF9650606.1"/>
    </source>
</evidence>
<organism evidence="1 2">
    <name type="scientific">Thelephora ganbajun</name>
    <name type="common">Ganba fungus</name>
    <dbReference type="NCBI Taxonomy" id="370292"/>
    <lineage>
        <taxon>Eukaryota</taxon>
        <taxon>Fungi</taxon>
        <taxon>Dikarya</taxon>
        <taxon>Basidiomycota</taxon>
        <taxon>Agaricomycotina</taxon>
        <taxon>Agaricomycetes</taxon>
        <taxon>Thelephorales</taxon>
        <taxon>Thelephoraceae</taxon>
        <taxon>Thelephora</taxon>
    </lineage>
</organism>
<keyword evidence="1" id="KW-0378">Hydrolase</keyword>
<reference evidence="1" key="1">
    <citation type="submission" date="2019-10" db="EMBL/GenBank/DDBJ databases">
        <authorList>
            <consortium name="DOE Joint Genome Institute"/>
            <person name="Kuo A."/>
            <person name="Miyauchi S."/>
            <person name="Kiss E."/>
            <person name="Drula E."/>
            <person name="Kohler A."/>
            <person name="Sanchez-Garcia M."/>
            <person name="Andreopoulos B."/>
            <person name="Barry K.W."/>
            <person name="Bonito G."/>
            <person name="Buee M."/>
            <person name="Carver A."/>
            <person name="Chen C."/>
            <person name="Cichocki N."/>
            <person name="Clum A."/>
            <person name="Culley D."/>
            <person name="Crous P.W."/>
            <person name="Fauchery L."/>
            <person name="Girlanda M."/>
            <person name="Hayes R."/>
            <person name="Keri Z."/>
            <person name="Labutti K."/>
            <person name="Lipzen A."/>
            <person name="Lombard V."/>
            <person name="Magnuson J."/>
            <person name="Maillard F."/>
            <person name="Morin E."/>
            <person name="Murat C."/>
            <person name="Nolan M."/>
            <person name="Ohm R."/>
            <person name="Pangilinan J."/>
            <person name="Pereira M."/>
            <person name="Perotto S."/>
            <person name="Peter M."/>
            <person name="Riley R."/>
            <person name="Sitrit Y."/>
            <person name="Stielow B."/>
            <person name="Szollosi G."/>
            <person name="Zifcakova L."/>
            <person name="Stursova M."/>
            <person name="Spatafora J.W."/>
            <person name="Tedersoo L."/>
            <person name="Vaario L.-M."/>
            <person name="Yamada A."/>
            <person name="Yan M."/>
            <person name="Wang P."/>
            <person name="Xu J."/>
            <person name="Bruns T."/>
            <person name="Baldrian P."/>
            <person name="Vilgalys R."/>
            <person name="Henrissat B."/>
            <person name="Grigoriev I.V."/>
            <person name="Hibbett D."/>
            <person name="Nagy L.G."/>
            <person name="Martin F.M."/>
        </authorList>
    </citation>
    <scope>NUCLEOTIDE SEQUENCE</scope>
    <source>
        <strain evidence="1">P2</strain>
    </source>
</reference>
<gene>
    <name evidence="1" type="ORF">BDM02DRAFT_3127590</name>
</gene>
<sequence>MHLRFLAALFLLAHSALAANNFYGIVISSFNAGGHCRSAAEWDSVVANAKNNGYRRFRIYGNDCGTTFDFATAAAKKHGLPVLIGIWVDGTIANSASRTDQEVSAFVNAVKKYGTGCINGLTIGNEVADTPSNIMQKVWDVRGYLNNVIGYKGPVSTVHTWINVVNNPVLCDADRVTVNAHAFFDGNVQATGAGNFITNVVLPNIKRVCAPYAAVKNIVITESGWPSRGGNNGAAVTSLANEQTALRSLNCAAKSSNIIAFEAEDSTWKSGNDNEKSFGVLNKGLDSTASAC</sequence>